<dbReference type="GO" id="GO:0071949">
    <property type="term" value="F:FAD binding"/>
    <property type="evidence" value="ECO:0007669"/>
    <property type="project" value="InterPro"/>
</dbReference>
<dbReference type="InterPro" id="IPR001155">
    <property type="entry name" value="OxRdtase_FMN_N"/>
</dbReference>
<dbReference type="Pfam" id="PF01494">
    <property type="entry name" value="FAD_binding_3"/>
    <property type="match status" value="1"/>
</dbReference>
<keyword evidence="4" id="KW-1185">Reference proteome</keyword>
<protein>
    <submittedName>
        <fullName evidence="3">Bifunctional salicylyl-CoA 5-hydroxylase/oxidoreductase</fullName>
    </submittedName>
</protein>
<dbReference type="Gene3D" id="3.30.9.20">
    <property type="match status" value="1"/>
</dbReference>
<dbReference type="RefSeq" id="WP_136961862.1">
    <property type="nucleotide sequence ID" value="NZ_CP039690.1"/>
</dbReference>
<gene>
    <name evidence="3" type="ORF">E8M01_20635</name>
</gene>
<dbReference type="PANTHER" id="PTHR43303:SF3">
    <property type="entry name" value="BLR3436 PROTEIN"/>
    <property type="match status" value="1"/>
</dbReference>
<evidence type="ECO:0000259" key="2">
    <source>
        <dbReference type="Pfam" id="PF01494"/>
    </source>
</evidence>
<dbReference type="GO" id="GO:0010181">
    <property type="term" value="F:FMN binding"/>
    <property type="evidence" value="ECO:0007669"/>
    <property type="project" value="InterPro"/>
</dbReference>
<evidence type="ECO:0000313" key="4">
    <source>
        <dbReference type="Proteomes" id="UP000298781"/>
    </source>
</evidence>
<dbReference type="OrthoDB" id="9804454at2"/>
<dbReference type="EMBL" id="CP039690">
    <property type="protein sequence ID" value="QCI66419.1"/>
    <property type="molecule type" value="Genomic_DNA"/>
</dbReference>
<dbReference type="KEGG" id="pstg:E8M01_20635"/>
<name>A0A4D7AYL9_9HYPH</name>
<evidence type="ECO:0000259" key="1">
    <source>
        <dbReference type="Pfam" id="PF00724"/>
    </source>
</evidence>
<reference evidence="3 4" key="1">
    <citation type="submission" date="2019-04" db="EMBL/GenBank/DDBJ databases">
        <title>Phreatobacter aquaticus sp. nov.</title>
        <authorList>
            <person name="Choi A."/>
        </authorList>
    </citation>
    <scope>NUCLEOTIDE SEQUENCE [LARGE SCALE GENOMIC DNA]</scope>
    <source>
        <strain evidence="3 4">KCTC 52518</strain>
    </source>
</reference>
<dbReference type="Pfam" id="PF00724">
    <property type="entry name" value="Oxidored_FMN"/>
    <property type="match status" value="1"/>
</dbReference>
<dbReference type="GO" id="GO:0003959">
    <property type="term" value="F:NADPH dehydrogenase activity"/>
    <property type="evidence" value="ECO:0007669"/>
    <property type="project" value="InterPro"/>
</dbReference>
<proteinExistence type="predicted"/>
<dbReference type="InterPro" id="IPR036188">
    <property type="entry name" value="FAD/NAD-bd_sf"/>
</dbReference>
<accession>A0A4D7AYL9</accession>
<evidence type="ECO:0000313" key="3">
    <source>
        <dbReference type="EMBL" id="QCI66419.1"/>
    </source>
</evidence>
<dbReference type="PRINTS" id="PR00420">
    <property type="entry name" value="RNGMNOXGNASE"/>
</dbReference>
<dbReference type="InterPro" id="IPR044152">
    <property type="entry name" value="YqjM-like"/>
</dbReference>
<dbReference type="InterPro" id="IPR013785">
    <property type="entry name" value="Aldolase_TIM"/>
</dbReference>
<dbReference type="SUPFAM" id="SSF51905">
    <property type="entry name" value="FAD/NAD(P)-binding domain"/>
    <property type="match status" value="1"/>
</dbReference>
<dbReference type="Gene3D" id="3.50.50.60">
    <property type="entry name" value="FAD/NAD(P)-binding domain"/>
    <property type="match status" value="1"/>
</dbReference>
<dbReference type="PANTHER" id="PTHR43303">
    <property type="entry name" value="NADPH DEHYDROGENASE C23G7.10C-RELATED"/>
    <property type="match status" value="1"/>
</dbReference>
<dbReference type="InterPro" id="IPR002938">
    <property type="entry name" value="FAD-bd"/>
</dbReference>
<organism evidence="3 4">
    <name type="scientific">Phreatobacter stygius</name>
    <dbReference type="NCBI Taxonomy" id="1940610"/>
    <lineage>
        <taxon>Bacteria</taxon>
        <taxon>Pseudomonadati</taxon>
        <taxon>Pseudomonadota</taxon>
        <taxon>Alphaproteobacteria</taxon>
        <taxon>Hyphomicrobiales</taxon>
        <taxon>Phreatobacteraceae</taxon>
        <taxon>Phreatobacter</taxon>
    </lineage>
</organism>
<feature type="domain" description="NADH:flavin oxidoreductase/NADH oxidase N-terminal" evidence="1">
    <location>
        <begin position="390"/>
        <end position="722"/>
    </location>
</feature>
<dbReference type="SUPFAM" id="SSF51395">
    <property type="entry name" value="FMN-linked oxidoreductases"/>
    <property type="match status" value="1"/>
</dbReference>
<dbReference type="GO" id="GO:0050661">
    <property type="term" value="F:NADP binding"/>
    <property type="evidence" value="ECO:0007669"/>
    <property type="project" value="InterPro"/>
</dbReference>
<dbReference type="AlphaFoldDB" id="A0A4D7AYL9"/>
<dbReference type="CDD" id="cd02932">
    <property type="entry name" value="OYE_YqiM_FMN"/>
    <property type="match status" value="1"/>
</dbReference>
<sequence length="777" mass="86424">MRIAVIGGGPGGLYFACLMKKWRPSVDITVFERNKADDTFGFGVVFSDATLDIFERYDADSYRAITEHFAYWDDIAIHFKDTVHRVGGNGFCGCSRQTLLILLQNRARALGVELRFETEVDPDLRAFRDYDLVVAADGINSRIREANRDHFKPDVDLRPNKFTWMGSTRPLDAFTFFFRETSHGIFIAHTYQYEPGRSTWVIETDPETFVRAGLDKLDEEASARFLEGVFAEELAGHGLTTNRSLWRQFPMIRTQRWVKDNVVLLGDAKGTAHFSIGAGTKLAMEDSIALFDAFRAKGTVKAALASYETDRREEVERTQHAADVSLVWFEHVDRFATMDPRQFAFGLMTRAKAITYDNLRLRAPDFIATTDRMFAEGVAGADLAAPRPPLFQPLKLRELTVENRAVVSPMCMYSAVDGLPIDWHMVHYGARAVGGAGLVYTEMTCVAPDARITPGCTGLWNDAQEAAWSRIVDFTHTHSRAKICLQLGHAGRKGATKLMWDGMDRPLPDGAWPIVSASPLPYYPDSQVPAELDQAGMDRIVAEFAAATERGIRCGFDMLELHAAHGYLLASFLSPLTNRRTDDHGGSVENRLRFPLRVFRAMRDLWPREKPMSVRISATDWAEGGISEADSIAIARAFTEAGVDLVDVSTGQTSPACRPVYGRMFQTPFSDAIRNEAHVATMCVGNITTADQMNTILAAGRADLVALGRPHLADPSFMLKAAAWYGVDVHQPEQYQPGKDQAMRNAVKDRADFEALKVAAKPKRHAQGSFDQKAAAE</sequence>
<dbReference type="NCBIfam" id="NF006101">
    <property type="entry name" value="PRK08255.1"/>
    <property type="match status" value="1"/>
</dbReference>
<feature type="domain" description="FAD-binding" evidence="2">
    <location>
        <begin position="3"/>
        <end position="318"/>
    </location>
</feature>
<dbReference type="Gene3D" id="3.20.20.70">
    <property type="entry name" value="Aldolase class I"/>
    <property type="match status" value="1"/>
</dbReference>
<dbReference type="Proteomes" id="UP000298781">
    <property type="component" value="Chromosome"/>
</dbReference>